<evidence type="ECO:0000313" key="2">
    <source>
        <dbReference type="EMBL" id="GAA2156049.1"/>
    </source>
</evidence>
<sequence>MSTRGRQYAAEVLERQQLTPHLVRLTLGGAGLTGAEPGAFASTGIPDEWVGLVVPQQFQSRYYTVRSWDGSELVLDVVVHETGLVTEWAARECVGETVTITEPRGSFAMPDSAAWLLLVGDLTAMPAMARIVESVGRDRLDHGQIRVWAEVPDADLLRDSGYLPDGVDVTWLEPPAPGQSDLAAAVEGIDWPAGEGYFWMAGESAQMRAIRKHLMRERRLPSPAYDVMGYWRGVARRQPRAVDPGPIWRAGKMAGKGDDQIWADYDEARDS</sequence>
<dbReference type="InterPro" id="IPR039261">
    <property type="entry name" value="FNR_nucleotide-bd"/>
</dbReference>
<dbReference type="InterPro" id="IPR017938">
    <property type="entry name" value="Riboflavin_synthase-like_b-brl"/>
</dbReference>
<dbReference type="InterPro" id="IPR017927">
    <property type="entry name" value="FAD-bd_FR_type"/>
</dbReference>
<dbReference type="Proteomes" id="UP001501771">
    <property type="component" value="Unassembled WGS sequence"/>
</dbReference>
<reference evidence="2 3" key="1">
    <citation type="journal article" date="2019" name="Int. J. Syst. Evol. Microbiol.">
        <title>The Global Catalogue of Microorganisms (GCM) 10K type strain sequencing project: providing services to taxonomists for standard genome sequencing and annotation.</title>
        <authorList>
            <consortium name="The Broad Institute Genomics Platform"/>
            <consortium name="The Broad Institute Genome Sequencing Center for Infectious Disease"/>
            <person name="Wu L."/>
            <person name="Ma J."/>
        </authorList>
    </citation>
    <scope>NUCLEOTIDE SEQUENCE [LARGE SCALE GENOMIC DNA]</scope>
    <source>
        <strain evidence="2 3">JCM 16022</strain>
    </source>
</reference>
<organism evidence="2 3">
    <name type="scientific">Nocardioides koreensis</name>
    <dbReference type="NCBI Taxonomy" id="433651"/>
    <lineage>
        <taxon>Bacteria</taxon>
        <taxon>Bacillati</taxon>
        <taxon>Actinomycetota</taxon>
        <taxon>Actinomycetes</taxon>
        <taxon>Propionibacteriales</taxon>
        <taxon>Nocardioidaceae</taxon>
        <taxon>Nocardioides</taxon>
    </lineage>
</organism>
<protein>
    <submittedName>
        <fullName evidence="2">Siderophore-interacting protein</fullName>
    </submittedName>
</protein>
<gene>
    <name evidence="2" type="ORF">GCM10009844_43910</name>
</gene>
<dbReference type="InterPro" id="IPR013113">
    <property type="entry name" value="SIP_FAD-bd"/>
</dbReference>
<proteinExistence type="predicted"/>
<dbReference type="PANTHER" id="PTHR30157">
    <property type="entry name" value="FERRIC REDUCTASE, NADPH-DEPENDENT"/>
    <property type="match status" value="1"/>
</dbReference>
<feature type="domain" description="FAD-binding FR-type" evidence="1">
    <location>
        <begin position="5"/>
        <end position="110"/>
    </location>
</feature>
<dbReference type="Pfam" id="PF08021">
    <property type="entry name" value="FAD_binding_9"/>
    <property type="match status" value="1"/>
</dbReference>
<dbReference type="PANTHER" id="PTHR30157:SF0">
    <property type="entry name" value="NADPH-DEPENDENT FERRIC-CHELATE REDUCTASE"/>
    <property type="match status" value="1"/>
</dbReference>
<evidence type="ECO:0000313" key="3">
    <source>
        <dbReference type="Proteomes" id="UP001501771"/>
    </source>
</evidence>
<evidence type="ECO:0000259" key="1">
    <source>
        <dbReference type="PROSITE" id="PS51384"/>
    </source>
</evidence>
<dbReference type="RefSeq" id="WP_344157857.1">
    <property type="nucleotide sequence ID" value="NZ_BAAAQR010000018.1"/>
</dbReference>
<dbReference type="SUPFAM" id="SSF63380">
    <property type="entry name" value="Riboflavin synthase domain-like"/>
    <property type="match status" value="1"/>
</dbReference>
<name>A0ABN3A899_9ACTN</name>
<dbReference type="Gene3D" id="2.40.30.10">
    <property type="entry name" value="Translation factors"/>
    <property type="match status" value="1"/>
</dbReference>
<accession>A0ABN3A899</accession>
<dbReference type="Pfam" id="PF04954">
    <property type="entry name" value="SIP"/>
    <property type="match status" value="1"/>
</dbReference>
<dbReference type="InterPro" id="IPR007037">
    <property type="entry name" value="SIP_rossman_dom"/>
</dbReference>
<dbReference type="CDD" id="cd06193">
    <property type="entry name" value="siderophore_interacting"/>
    <property type="match status" value="1"/>
</dbReference>
<dbReference type="PROSITE" id="PS51384">
    <property type="entry name" value="FAD_FR"/>
    <property type="match status" value="1"/>
</dbReference>
<comment type="caution">
    <text evidence="2">The sequence shown here is derived from an EMBL/GenBank/DDBJ whole genome shotgun (WGS) entry which is preliminary data.</text>
</comment>
<dbReference type="Gene3D" id="3.40.50.80">
    <property type="entry name" value="Nucleotide-binding domain of ferredoxin-NADP reductase (FNR) module"/>
    <property type="match status" value="1"/>
</dbReference>
<dbReference type="InterPro" id="IPR039374">
    <property type="entry name" value="SIP_fam"/>
</dbReference>
<keyword evidence="3" id="KW-1185">Reference proteome</keyword>
<dbReference type="EMBL" id="BAAAQR010000018">
    <property type="protein sequence ID" value="GAA2156049.1"/>
    <property type="molecule type" value="Genomic_DNA"/>
</dbReference>